<organism evidence="13">
    <name type="scientific">Astrotoma agassizii</name>
    <dbReference type="NCBI Taxonomy" id="462866"/>
    <lineage>
        <taxon>Eukaryota</taxon>
        <taxon>Metazoa</taxon>
        <taxon>Echinodermata</taxon>
        <taxon>Eleutherozoa</taxon>
        <taxon>Asterozoa</taxon>
        <taxon>Ophiuroidea</taxon>
        <taxon>Ophiuridea</taxon>
        <taxon>Euryalida</taxon>
        <taxon>Gorgonocephalidae</taxon>
        <taxon>Astrotoma</taxon>
    </lineage>
</organism>
<evidence type="ECO:0000256" key="10">
    <source>
        <dbReference type="ARBA" id="ARBA00023136"/>
    </source>
</evidence>
<keyword evidence="6 11" id="KW-0375">Hydrogen ion transport</keyword>
<protein>
    <recommendedName>
        <fullName evidence="11">ATP synthase complex subunit 8</fullName>
    </recommendedName>
</protein>
<evidence type="ECO:0000256" key="5">
    <source>
        <dbReference type="ARBA" id="ARBA00022692"/>
    </source>
</evidence>
<keyword evidence="4 11" id="KW-0138">CF(0)</keyword>
<evidence type="ECO:0000256" key="7">
    <source>
        <dbReference type="ARBA" id="ARBA00022989"/>
    </source>
</evidence>
<dbReference type="GO" id="GO:0015986">
    <property type="term" value="P:proton motive force-driven ATP synthesis"/>
    <property type="evidence" value="ECO:0007669"/>
    <property type="project" value="InterPro"/>
</dbReference>
<evidence type="ECO:0000256" key="12">
    <source>
        <dbReference type="SAM" id="Phobius"/>
    </source>
</evidence>
<dbReference type="InterPro" id="IPR001421">
    <property type="entry name" value="ATP8_metazoa"/>
</dbReference>
<dbReference type="GO" id="GO:0015078">
    <property type="term" value="F:proton transmembrane transporter activity"/>
    <property type="evidence" value="ECO:0007669"/>
    <property type="project" value="InterPro"/>
</dbReference>
<keyword evidence="5 11" id="KW-0812">Transmembrane</keyword>
<evidence type="ECO:0000256" key="2">
    <source>
        <dbReference type="ARBA" id="ARBA00008892"/>
    </source>
</evidence>
<keyword evidence="3 11" id="KW-0813">Transport</keyword>
<comment type="similarity">
    <text evidence="2 11">Belongs to the ATPase protein 8 family.</text>
</comment>
<keyword evidence="7 12" id="KW-1133">Transmembrane helix</keyword>
<evidence type="ECO:0000256" key="9">
    <source>
        <dbReference type="ARBA" id="ARBA00023128"/>
    </source>
</evidence>
<accession>A0A3G2WI08</accession>
<dbReference type="GO" id="GO:0045259">
    <property type="term" value="C:proton-transporting ATP synthase complex"/>
    <property type="evidence" value="ECO:0007669"/>
    <property type="project" value="UniProtKB-KW"/>
</dbReference>
<reference evidence="13" key="1">
    <citation type="journal article" date="2018" name="Mol. Phylogenet. Evol.">
        <title>Conservation of mitochondrial genome arrangements in brittle stars (Echinodermata, Ophiuroidea).</title>
        <authorList>
            <person name="Galaska M.P."/>
            <person name="Li Y."/>
            <person name="Kocot K.M."/>
            <person name="Mahon A.R."/>
            <person name="Halanych K.M."/>
        </authorList>
    </citation>
    <scope>NUCLEOTIDE SEQUENCE</scope>
    <source>
        <strain evidence="13">Op750.4C</strain>
    </source>
</reference>
<evidence type="ECO:0000256" key="6">
    <source>
        <dbReference type="ARBA" id="ARBA00022781"/>
    </source>
</evidence>
<keyword evidence="9 11" id="KW-0496">Mitochondrion</keyword>
<dbReference type="GO" id="GO:0031966">
    <property type="term" value="C:mitochondrial membrane"/>
    <property type="evidence" value="ECO:0007669"/>
    <property type="project" value="UniProtKB-SubCell"/>
</dbReference>
<feature type="transmembrane region" description="Helical" evidence="12">
    <location>
        <begin position="6"/>
        <end position="27"/>
    </location>
</feature>
<keyword evidence="8 11" id="KW-0406">Ion transport</keyword>
<dbReference type="EMBL" id="MH671878">
    <property type="protein sequence ID" value="AYO99607.1"/>
    <property type="molecule type" value="Genomic_DNA"/>
</dbReference>
<keyword evidence="10 12" id="KW-0472">Membrane</keyword>
<dbReference type="AlphaFoldDB" id="A0A3G2WI08"/>
<geneLocation type="mitochondrion" evidence="13"/>
<comment type="subcellular location">
    <subcellularLocation>
        <location evidence="1 11">Mitochondrion membrane</location>
        <topology evidence="1 11">Single-pass membrane protein</topology>
    </subcellularLocation>
</comment>
<proteinExistence type="inferred from homology"/>
<dbReference type="Pfam" id="PF00895">
    <property type="entry name" value="ATP-synt_8"/>
    <property type="match status" value="1"/>
</dbReference>
<evidence type="ECO:0000256" key="11">
    <source>
        <dbReference type="RuleBase" id="RU003661"/>
    </source>
</evidence>
<evidence type="ECO:0000256" key="4">
    <source>
        <dbReference type="ARBA" id="ARBA00022547"/>
    </source>
</evidence>
<sequence length="52" mass="6259">MPQLEFSFWLTNLLINWSILSLIFISLNHSFSNNNNFENNNNSNNNNNNWIW</sequence>
<evidence type="ECO:0000256" key="1">
    <source>
        <dbReference type="ARBA" id="ARBA00004304"/>
    </source>
</evidence>
<name>A0A3G2WI08_9ECHI</name>
<evidence type="ECO:0000256" key="3">
    <source>
        <dbReference type="ARBA" id="ARBA00022448"/>
    </source>
</evidence>
<evidence type="ECO:0000313" key="13">
    <source>
        <dbReference type="EMBL" id="AYO99607.1"/>
    </source>
</evidence>
<gene>
    <name evidence="13" type="primary">atp8</name>
</gene>
<evidence type="ECO:0000256" key="8">
    <source>
        <dbReference type="ARBA" id="ARBA00023065"/>
    </source>
</evidence>